<comment type="pathway">
    <text evidence="8 9">Carbohydrate biosynthesis; gluconeogenesis.</text>
</comment>
<dbReference type="GO" id="GO:0004807">
    <property type="term" value="F:triose-phosphate isomerase activity"/>
    <property type="evidence" value="ECO:0007669"/>
    <property type="project" value="UniProtKB-UniRule"/>
</dbReference>
<comment type="function">
    <text evidence="8">Involved in the gluconeogenesis. Catalyzes stereospecifically the conversion of dihydroxyacetone phosphate (DHAP) to D-glyceraldehyde-3-phosphate (G3P).</text>
</comment>
<dbReference type="NCBIfam" id="TIGR00419">
    <property type="entry name" value="tim"/>
    <property type="match status" value="1"/>
</dbReference>
<dbReference type="PROSITE" id="PS00171">
    <property type="entry name" value="TIM_1"/>
    <property type="match status" value="1"/>
</dbReference>
<comment type="pathway">
    <text evidence="1 8 9">Carbohydrate degradation; glycolysis; D-glyceraldehyde 3-phosphate from glycerone phosphate: step 1/1.</text>
</comment>
<evidence type="ECO:0000256" key="5">
    <source>
        <dbReference type="ARBA" id="ARBA00022490"/>
    </source>
</evidence>
<dbReference type="Pfam" id="PF00121">
    <property type="entry name" value="TIM"/>
    <property type="match status" value="1"/>
</dbReference>
<feature type="active site" description="Proton acceptor" evidence="8">
    <location>
        <position position="136"/>
    </location>
</feature>
<dbReference type="PROSITE" id="PS51440">
    <property type="entry name" value="TIM_2"/>
    <property type="match status" value="1"/>
</dbReference>
<keyword evidence="4 8" id="KW-0312">Gluconeogenesis</keyword>
<dbReference type="InterPro" id="IPR000652">
    <property type="entry name" value="Triosephosphate_isomerase"/>
</dbReference>
<dbReference type="KEGG" id="ntt:TAO_0405"/>
<protein>
    <recommendedName>
        <fullName evidence="8 9">Triosephosphate isomerase</fullName>
        <shortName evidence="8">TIM</shortName>
        <shortName evidence="8">TPI</shortName>
        <ecNumber evidence="8 9">5.3.1.1</ecNumber>
    </recommendedName>
    <alternativeName>
        <fullName evidence="8">Triose-phosphate isomerase</fullName>
    </alternativeName>
</protein>
<dbReference type="HAMAP" id="MF_00147_B">
    <property type="entry name" value="TIM_B"/>
    <property type="match status" value="1"/>
</dbReference>
<evidence type="ECO:0000256" key="8">
    <source>
        <dbReference type="HAMAP-Rule" id="MF_00147"/>
    </source>
</evidence>
<dbReference type="GO" id="GO:0019563">
    <property type="term" value="P:glycerol catabolic process"/>
    <property type="evidence" value="ECO:0007669"/>
    <property type="project" value="TreeGrafter"/>
</dbReference>
<dbReference type="EC" id="5.3.1.1" evidence="8 9"/>
<dbReference type="CDD" id="cd00311">
    <property type="entry name" value="TIM"/>
    <property type="match status" value="1"/>
</dbReference>
<comment type="pathway">
    <text evidence="2">Carbohydrate metabolism; erythritol degradation.</text>
</comment>
<keyword evidence="11" id="KW-1185">Reference proteome</keyword>
<sequence>MEADVDIVVCPPFVYLADIKSWLQGSAISWGAQNLSQHKDGAYTGEVASSMLSDFGCRYVIVGHSERRLLYGETNNIIAEKFAAAQQENLIPIVCIGETLEERKQGVTEQVLKHQLDAVVQRTGIDTWAKAVIAYEPVWAIGTGHTATPDQAQDVHALIRAYFTTQNPSIAKRLLILYGGSVKGNNAAQLLAMPDIDGGLIGGASLNAEEFLIICRAAVN</sequence>
<dbReference type="GO" id="GO:0005829">
    <property type="term" value="C:cytosol"/>
    <property type="evidence" value="ECO:0007669"/>
    <property type="project" value="TreeGrafter"/>
</dbReference>
<dbReference type="UniPathway" id="UPA00138"/>
<evidence type="ECO:0000256" key="2">
    <source>
        <dbReference type="ARBA" id="ARBA00004939"/>
    </source>
</evidence>
<dbReference type="SUPFAM" id="SSF51351">
    <property type="entry name" value="Triosephosphate isomerase (TIM)"/>
    <property type="match status" value="1"/>
</dbReference>
<keyword evidence="6 8" id="KW-0324">Glycolysis</keyword>
<keyword evidence="5 8" id="KW-0963">Cytoplasm</keyword>
<dbReference type="InterPro" id="IPR020861">
    <property type="entry name" value="Triosephosphate_isomerase_AS"/>
</dbReference>
<dbReference type="Gene3D" id="3.20.20.70">
    <property type="entry name" value="Aldolase class I"/>
    <property type="match status" value="1"/>
</dbReference>
<dbReference type="PANTHER" id="PTHR21139">
    <property type="entry name" value="TRIOSEPHOSPHATE ISOMERASE"/>
    <property type="match status" value="1"/>
</dbReference>
<evidence type="ECO:0000256" key="6">
    <source>
        <dbReference type="ARBA" id="ARBA00023152"/>
    </source>
</evidence>
<accession>A0A1Q2SKU6</accession>
<name>A0A1Q2SKU6_9GAMM</name>
<comment type="subunit">
    <text evidence="8 9">Homodimer.</text>
</comment>
<comment type="catalytic activity">
    <reaction evidence="8 9">
        <text>D-glyceraldehyde 3-phosphate = dihydroxyacetone phosphate</text>
        <dbReference type="Rhea" id="RHEA:18585"/>
        <dbReference type="ChEBI" id="CHEBI:57642"/>
        <dbReference type="ChEBI" id="CHEBI:59776"/>
        <dbReference type="EC" id="5.3.1.1"/>
    </reaction>
</comment>
<evidence type="ECO:0000313" key="10">
    <source>
        <dbReference type="EMBL" id="BAW79775.1"/>
    </source>
</evidence>
<gene>
    <name evidence="8" type="primary">tpiA</name>
    <name evidence="10" type="ORF">TAO_0405</name>
</gene>
<proteinExistence type="inferred from homology"/>
<dbReference type="GO" id="GO:0046166">
    <property type="term" value="P:glyceraldehyde-3-phosphate biosynthetic process"/>
    <property type="evidence" value="ECO:0007669"/>
    <property type="project" value="TreeGrafter"/>
</dbReference>
<dbReference type="Proteomes" id="UP000243679">
    <property type="component" value="Chromosome"/>
</dbReference>
<dbReference type="EMBL" id="AP014836">
    <property type="protein sequence ID" value="BAW79775.1"/>
    <property type="molecule type" value="Genomic_DNA"/>
</dbReference>
<comment type="similarity">
    <text evidence="3 8 9">Belongs to the triosephosphate isomerase family.</text>
</comment>
<dbReference type="FunFam" id="3.20.20.70:FF:000016">
    <property type="entry name" value="Triosephosphate isomerase"/>
    <property type="match status" value="1"/>
</dbReference>
<dbReference type="InterPro" id="IPR035990">
    <property type="entry name" value="TIM_sf"/>
</dbReference>
<dbReference type="InterPro" id="IPR013785">
    <property type="entry name" value="Aldolase_TIM"/>
</dbReference>
<dbReference type="GO" id="GO:0006094">
    <property type="term" value="P:gluconeogenesis"/>
    <property type="evidence" value="ECO:0007669"/>
    <property type="project" value="UniProtKB-UniRule"/>
</dbReference>
<dbReference type="AlphaFoldDB" id="A0A1Q2SKU6"/>
<keyword evidence="7 8" id="KW-0413">Isomerase</keyword>
<evidence type="ECO:0000256" key="1">
    <source>
        <dbReference type="ARBA" id="ARBA00004680"/>
    </source>
</evidence>
<feature type="binding site" evidence="8">
    <location>
        <begin position="202"/>
        <end position="203"/>
    </location>
    <ligand>
        <name>substrate</name>
    </ligand>
</feature>
<comment type="subcellular location">
    <subcellularLocation>
        <location evidence="8 9">Cytoplasm</location>
    </subcellularLocation>
</comment>
<evidence type="ECO:0000313" key="11">
    <source>
        <dbReference type="Proteomes" id="UP000243679"/>
    </source>
</evidence>
<feature type="binding site" evidence="8">
    <location>
        <position position="181"/>
    </location>
    <ligand>
        <name>substrate</name>
    </ligand>
</feature>
<evidence type="ECO:0000256" key="3">
    <source>
        <dbReference type="ARBA" id="ARBA00007422"/>
    </source>
</evidence>
<dbReference type="UniPathway" id="UPA00109">
    <property type="reaction ID" value="UER00189"/>
</dbReference>
<dbReference type="GO" id="GO:0006096">
    <property type="term" value="P:glycolytic process"/>
    <property type="evidence" value="ECO:0007669"/>
    <property type="project" value="UniProtKB-UniRule"/>
</dbReference>
<reference evidence="10 11" key="1">
    <citation type="journal article" date="2017" name="ISME J.">
        <title>An acid-tolerant ammonia-oxidizing ?-proteobacterium from soil.</title>
        <authorList>
            <person name="Hayatsu M."/>
            <person name="Tago K."/>
            <person name="Uchiyama I."/>
            <person name="Toyoda A."/>
            <person name="Wang Y."/>
            <person name="Shimomura Y."/>
            <person name="Okubo T."/>
            <person name="Kurisu F."/>
            <person name="Hirono Y."/>
            <person name="Nonaka K."/>
            <person name="Akiyama H."/>
            <person name="Itoh T."/>
            <person name="Takami H."/>
        </authorList>
    </citation>
    <scope>NUCLEOTIDE SEQUENCE [LARGE SCALE GENOMIC DNA]</scope>
    <source>
        <strain evidence="10 11">TAO100</strain>
    </source>
</reference>
<comment type="caution">
    <text evidence="8">Lacks conserved residue(s) required for the propagation of feature annotation.</text>
</comment>
<evidence type="ECO:0000256" key="4">
    <source>
        <dbReference type="ARBA" id="ARBA00022432"/>
    </source>
</evidence>
<evidence type="ECO:0000256" key="7">
    <source>
        <dbReference type="ARBA" id="ARBA00023235"/>
    </source>
</evidence>
<feature type="active site" description="Electrophile" evidence="8">
    <location>
        <position position="64"/>
    </location>
</feature>
<dbReference type="InterPro" id="IPR022896">
    <property type="entry name" value="TrioseP_Isoase_bac/euk"/>
</dbReference>
<evidence type="ECO:0000256" key="9">
    <source>
        <dbReference type="RuleBase" id="RU363013"/>
    </source>
</evidence>
<organism evidence="10 11">
    <name type="scientific">Candidatus Nitrosoglobus terrae</name>
    <dbReference type="NCBI Taxonomy" id="1630141"/>
    <lineage>
        <taxon>Bacteria</taxon>
        <taxon>Pseudomonadati</taxon>
        <taxon>Pseudomonadota</taxon>
        <taxon>Gammaproteobacteria</taxon>
        <taxon>Chromatiales</taxon>
        <taxon>Chromatiaceae</taxon>
        <taxon>Candidatus Nitrosoglobus</taxon>
    </lineage>
</organism>
<feature type="binding site" evidence="8">
    <location>
        <position position="142"/>
    </location>
    <ligand>
        <name>substrate</name>
    </ligand>
</feature>
<dbReference type="PANTHER" id="PTHR21139:SF42">
    <property type="entry name" value="TRIOSEPHOSPHATE ISOMERASE"/>
    <property type="match status" value="1"/>
</dbReference>